<dbReference type="EC" id="3.2.1.-" evidence="4"/>
<protein>
    <submittedName>
        <fullName evidence="4">GH23</fullName>
        <ecNumber evidence="4">3.2.1.-</ecNumber>
    </submittedName>
</protein>
<feature type="domain" description="Transglycosylase SLT" evidence="3">
    <location>
        <begin position="169"/>
        <end position="271"/>
    </location>
</feature>
<evidence type="ECO:0000259" key="3">
    <source>
        <dbReference type="Pfam" id="PF01464"/>
    </source>
</evidence>
<keyword evidence="4" id="KW-0326">Glycosidase</keyword>
<dbReference type="InterPro" id="IPR023346">
    <property type="entry name" value="Lysozyme-like_dom_sf"/>
</dbReference>
<feature type="region of interest" description="Disordered" evidence="2">
    <location>
        <begin position="1"/>
        <end position="62"/>
    </location>
</feature>
<dbReference type="PANTHER" id="PTHR37423:SF2">
    <property type="entry name" value="MEMBRANE-BOUND LYTIC MUREIN TRANSGLYCOSYLASE C"/>
    <property type="match status" value="1"/>
</dbReference>
<dbReference type="CDD" id="cd16896">
    <property type="entry name" value="LT_Slt70-like"/>
    <property type="match status" value="1"/>
</dbReference>
<organism evidence="4">
    <name type="scientific">uncultured Gemmatimonadota bacterium</name>
    <dbReference type="NCBI Taxonomy" id="203437"/>
    <lineage>
        <taxon>Bacteria</taxon>
        <taxon>Pseudomonadati</taxon>
        <taxon>Gemmatimonadota</taxon>
        <taxon>environmental samples</taxon>
    </lineage>
</organism>
<feature type="compositionally biased region" description="Basic and acidic residues" evidence="2">
    <location>
        <begin position="47"/>
        <end position="56"/>
    </location>
</feature>
<dbReference type="Pfam" id="PF01464">
    <property type="entry name" value="SLT"/>
    <property type="match status" value="1"/>
</dbReference>
<dbReference type="PANTHER" id="PTHR37423">
    <property type="entry name" value="SOLUBLE LYTIC MUREIN TRANSGLYCOSYLASE-RELATED"/>
    <property type="match status" value="1"/>
</dbReference>
<dbReference type="GO" id="GO:0016798">
    <property type="term" value="F:hydrolase activity, acting on glycosyl bonds"/>
    <property type="evidence" value="ECO:0007669"/>
    <property type="project" value="UniProtKB-KW"/>
</dbReference>
<evidence type="ECO:0000256" key="1">
    <source>
        <dbReference type="ARBA" id="ARBA00007734"/>
    </source>
</evidence>
<name>A0A6J4MU10_9BACT</name>
<comment type="similarity">
    <text evidence="1">Belongs to the transglycosylase Slt family.</text>
</comment>
<proteinExistence type="inferred from homology"/>
<dbReference type="SUPFAM" id="SSF53955">
    <property type="entry name" value="Lysozyme-like"/>
    <property type="match status" value="1"/>
</dbReference>
<keyword evidence="4" id="KW-0378">Hydrolase</keyword>
<dbReference type="EMBL" id="CADCTV010000914">
    <property type="protein sequence ID" value="CAA9368771.1"/>
    <property type="molecule type" value="Genomic_DNA"/>
</dbReference>
<evidence type="ECO:0000313" key="4">
    <source>
        <dbReference type="EMBL" id="CAA9368771.1"/>
    </source>
</evidence>
<sequence>MQPNQHRSVAPWERRNAAPNHPVGRARRRWPRAYDGGAPPPNPRYRRSFDGGEPRRPSAMQRFRQSPVRHGLLGLAVAGAATPIAMHRYQTNVQRTDPSHERVSLIPGPKPINERTVSRVWRAADAQRTAAATPSADARAERDQKIQENIQKYSSYDIPRDLAEQIYDIAKQANIDVDMAFGLVRTESAFKDAATSHVGAMGLTQLMPRTAAWLQPGTTKADLRDSKTNLELGFHYLRDLIDKYDGDQELALLAYNRGPGTVDRVLEKGGNPDNGYPDMVLRGATPRH</sequence>
<reference evidence="4" key="1">
    <citation type="submission" date="2020-02" db="EMBL/GenBank/DDBJ databases">
        <authorList>
            <person name="Meier V. D."/>
        </authorList>
    </citation>
    <scope>NUCLEOTIDE SEQUENCE</scope>
    <source>
        <strain evidence="4">AVDCRST_MAG89</strain>
    </source>
</reference>
<accession>A0A6J4MU10</accession>
<dbReference type="Gene3D" id="1.10.530.10">
    <property type="match status" value="1"/>
</dbReference>
<dbReference type="AlphaFoldDB" id="A0A6J4MU10"/>
<evidence type="ECO:0000256" key="2">
    <source>
        <dbReference type="SAM" id="MobiDB-lite"/>
    </source>
</evidence>
<gene>
    <name evidence="4" type="ORF">AVDCRST_MAG89-4367</name>
</gene>
<dbReference type="InterPro" id="IPR008258">
    <property type="entry name" value="Transglycosylase_SLT_dom_1"/>
</dbReference>